<evidence type="ECO:0000313" key="16">
    <source>
        <dbReference type="EMBL" id="SAL65768.1"/>
    </source>
</evidence>
<evidence type="ECO:0000256" key="2">
    <source>
        <dbReference type="ARBA" id="ARBA00010527"/>
    </source>
</evidence>
<dbReference type="STRING" id="326475.AWB66_04040"/>
<comment type="caution">
    <text evidence="16">The sequence shown here is derived from an EMBL/GenBank/DDBJ whole genome shotgun (WGS) entry which is preliminary data.</text>
</comment>
<dbReference type="InterPro" id="IPR028055">
    <property type="entry name" value="YidC/Oxa/ALB_C"/>
</dbReference>
<dbReference type="PANTHER" id="PTHR12428">
    <property type="entry name" value="OXA1"/>
    <property type="match status" value="1"/>
</dbReference>
<dbReference type="GO" id="GO:0005886">
    <property type="term" value="C:plasma membrane"/>
    <property type="evidence" value="ECO:0007669"/>
    <property type="project" value="UniProtKB-SubCell"/>
</dbReference>
<keyword evidence="5 13" id="KW-1003">Cell membrane</keyword>
<evidence type="ECO:0000256" key="6">
    <source>
        <dbReference type="ARBA" id="ARBA00022692"/>
    </source>
</evidence>
<organism evidence="16 17">
    <name type="scientific">Caballeronia telluris</name>
    <dbReference type="NCBI Taxonomy" id="326475"/>
    <lineage>
        <taxon>Bacteria</taxon>
        <taxon>Pseudomonadati</taxon>
        <taxon>Pseudomonadota</taxon>
        <taxon>Betaproteobacteria</taxon>
        <taxon>Burkholderiales</taxon>
        <taxon>Burkholderiaceae</taxon>
        <taxon>Caballeronia</taxon>
    </lineage>
</organism>
<feature type="transmembrane region" description="Helical" evidence="13">
    <location>
        <begin position="437"/>
        <end position="458"/>
    </location>
</feature>
<accession>A0A158JAA5</accession>
<evidence type="ECO:0000259" key="15">
    <source>
        <dbReference type="Pfam" id="PF14849"/>
    </source>
</evidence>
<evidence type="ECO:0000256" key="1">
    <source>
        <dbReference type="ARBA" id="ARBA00004429"/>
    </source>
</evidence>
<dbReference type="PRINTS" id="PR00701">
    <property type="entry name" value="60KDINNERMP"/>
</dbReference>
<dbReference type="GO" id="GO:0015031">
    <property type="term" value="P:protein transport"/>
    <property type="evidence" value="ECO:0007669"/>
    <property type="project" value="UniProtKB-KW"/>
</dbReference>
<comment type="subunit">
    <text evidence="13">Interacts with the Sec translocase complex via SecD. Specifically interacts with transmembrane segments of nascent integral membrane proteins during membrane integration.</text>
</comment>
<dbReference type="InterPro" id="IPR047196">
    <property type="entry name" value="YidC_ALB_C"/>
</dbReference>
<sequence>MDIKRTVLWVIFFMSAVMLFDNWQRDHGRPSMFFPNAVPTKTAGTAAPGTTTPGTQPADLPAAASGVTAAAPGTATPPANAAAQIVKFSTDVYAGEIDTRGGTLSKLSLVKEGDGKQPDLYITLFDHTATHTYLARTGLLGGDFPNHNDVFTPVPGQTSLSGDAKTLSLAFESPVKGGVKVVKTYTFTRGSYVINVDTKIENVGTAPVTPKLYMELVRDNTPVETPRFSHTFIGPAVYTDQHHFQKIDFSDIDKNKATFEPSADNGWIAMVQHYFASAWIPQQGVKRDIYVQKIDQLYRVGVQMPVQTIAPGQSATVDARLFAGPEEERMLEGIAPGLELVKDYGMVTIIAKPLFWLLEKIHSYVGNWGWSIVLLTLLIKAVFFPLSAASYKSMARMKAITPRMQQLRERFKSDPQKMNAALMELYKTEKVNPFGGCLPVVVQIPVFISLYWVLLSSVEMRGAPWIGWIHDLSQQDPFFILPVLMAVSMFLQTKLNPTPPDPVQAKMMMFMPIAFSVMFFFFPAGLVLYYVVNNVLSIAQQYYITRMMGASKKAA</sequence>
<comment type="caution">
    <text evidence="13">Lacks conserved residue(s) required for the propagation of feature annotation.</text>
</comment>
<dbReference type="CDD" id="cd20070">
    <property type="entry name" value="5TM_YidC_Alb3"/>
    <property type="match status" value="1"/>
</dbReference>
<keyword evidence="6 13" id="KW-0812">Transmembrane</keyword>
<evidence type="ECO:0000256" key="3">
    <source>
        <dbReference type="ARBA" id="ARBA00015325"/>
    </source>
</evidence>
<dbReference type="Pfam" id="PF02096">
    <property type="entry name" value="60KD_IMP"/>
    <property type="match status" value="1"/>
</dbReference>
<keyword evidence="4 13" id="KW-0813">Transport</keyword>
<evidence type="ECO:0000259" key="14">
    <source>
        <dbReference type="Pfam" id="PF02096"/>
    </source>
</evidence>
<dbReference type="NCBIfam" id="NF002353">
    <property type="entry name" value="PRK01318.1-4"/>
    <property type="match status" value="1"/>
</dbReference>
<keyword evidence="10 13" id="KW-0143">Chaperone</keyword>
<dbReference type="InterPro" id="IPR038221">
    <property type="entry name" value="YidC_periplasmic_sf"/>
</dbReference>
<evidence type="ECO:0000256" key="4">
    <source>
        <dbReference type="ARBA" id="ARBA00022448"/>
    </source>
</evidence>
<dbReference type="NCBIfam" id="TIGR03593">
    <property type="entry name" value="yidC_nterm"/>
    <property type="match status" value="1"/>
</dbReference>
<dbReference type="NCBIfam" id="NF002352">
    <property type="entry name" value="PRK01318.1-3"/>
    <property type="match status" value="1"/>
</dbReference>
<keyword evidence="17" id="KW-1185">Reference proteome</keyword>
<protein>
    <recommendedName>
        <fullName evidence="3 13">Membrane protein insertase YidC</fullName>
    </recommendedName>
    <alternativeName>
        <fullName evidence="12 13">Foldase YidC</fullName>
    </alternativeName>
    <alternativeName>
        <fullName evidence="11 13">Membrane integrase YidC</fullName>
    </alternativeName>
    <alternativeName>
        <fullName evidence="13">Membrane protein YidC</fullName>
    </alternativeName>
</protein>
<dbReference type="InterPro" id="IPR001708">
    <property type="entry name" value="YidC/ALB3/OXA1/COX18"/>
</dbReference>
<dbReference type="PANTHER" id="PTHR12428:SF65">
    <property type="entry name" value="CYTOCHROME C OXIDASE ASSEMBLY PROTEIN COX18, MITOCHONDRIAL"/>
    <property type="match status" value="1"/>
</dbReference>
<dbReference type="NCBIfam" id="TIGR03592">
    <property type="entry name" value="yidC_oxa1_cterm"/>
    <property type="match status" value="1"/>
</dbReference>
<dbReference type="CDD" id="cd19961">
    <property type="entry name" value="EcYidC-like_peri"/>
    <property type="match status" value="1"/>
</dbReference>
<feature type="domain" description="Membrane insertase YidC N-terminal" evidence="15">
    <location>
        <begin position="86"/>
        <end position="357"/>
    </location>
</feature>
<dbReference type="RefSeq" id="WP_087631948.1">
    <property type="nucleotide sequence ID" value="NZ_FCNZ02000015.1"/>
</dbReference>
<proteinExistence type="inferred from homology"/>
<evidence type="ECO:0000256" key="12">
    <source>
        <dbReference type="ARBA" id="ARBA00033342"/>
    </source>
</evidence>
<keyword evidence="9 13" id="KW-0472">Membrane</keyword>
<dbReference type="PRINTS" id="PR01900">
    <property type="entry name" value="YIDCPROTEIN"/>
</dbReference>
<name>A0A158JAA5_9BURK</name>
<dbReference type="EMBL" id="FCNZ02000015">
    <property type="protein sequence ID" value="SAL65768.1"/>
    <property type="molecule type" value="Genomic_DNA"/>
</dbReference>
<dbReference type="HAMAP" id="MF_01810">
    <property type="entry name" value="YidC_type1"/>
    <property type="match status" value="1"/>
</dbReference>
<evidence type="ECO:0000313" key="17">
    <source>
        <dbReference type="Proteomes" id="UP000054717"/>
    </source>
</evidence>
<comment type="subcellular location">
    <subcellularLocation>
        <location evidence="1">Cell inner membrane</location>
        <topology evidence="1">Multi-pass membrane protein</topology>
    </subcellularLocation>
    <subcellularLocation>
        <location evidence="13">Cell membrane</location>
        <topology evidence="13">Multi-pass membrane protein</topology>
    </subcellularLocation>
</comment>
<keyword evidence="8 13" id="KW-1133">Transmembrane helix</keyword>
<feature type="transmembrane region" description="Helical" evidence="13">
    <location>
        <begin position="368"/>
        <end position="388"/>
    </location>
</feature>
<dbReference type="GO" id="GO:0032977">
    <property type="term" value="F:membrane insertase activity"/>
    <property type="evidence" value="ECO:0007669"/>
    <property type="project" value="InterPro"/>
</dbReference>
<evidence type="ECO:0000256" key="9">
    <source>
        <dbReference type="ARBA" id="ARBA00023136"/>
    </source>
</evidence>
<feature type="domain" description="Membrane insertase YidC/Oxa/ALB C-terminal" evidence="14">
    <location>
        <begin position="368"/>
        <end position="546"/>
    </location>
</feature>
<evidence type="ECO:0000256" key="5">
    <source>
        <dbReference type="ARBA" id="ARBA00022475"/>
    </source>
</evidence>
<keyword evidence="7 13" id="KW-0653">Protein transport</keyword>
<dbReference type="AlphaFoldDB" id="A0A158JAA5"/>
<feature type="transmembrane region" description="Helical" evidence="13">
    <location>
        <begin position="507"/>
        <end position="532"/>
    </location>
</feature>
<comment type="similarity">
    <text evidence="2 13">Belongs to the OXA1/ALB3/YidC family. Type 1 subfamily.</text>
</comment>
<reference evidence="16" key="1">
    <citation type="submission" date="2016-01" db="EMBL/GenBank/DDBJ databases">
        <authorList>
            <person name="Peeters Charlotte."/>
        </authorList>
    </citation>
    <scope>NUCLEOTIDE SEQUENCE</scope>
    <source>
        <strain evidence="16">LMG 22936</strain>
    </source>
</reference>
<evidence type="ECO:0000256" key="11">
    <source>
        <dbReference type="ARBA" id="ARBA00033245"/>
    </source>
</evidence>
<dbReference type="Pfam" id="PF14849">
    <property type="entry name" value="YidC_periplas"/>
    <property type="match status" value="1"/>
</dbReference>
<dbReference type="Gene3D" id="2.70.98.90">
    <property type="match status" value="1"/>
</dbReference>
<comment type="function">
    <text evidence="13">Required for the insertion and/or proper folding and/or complex formation of integral membrane proteins into the membrane. Involved in integration of membrane proteins that insert both dependently and independently of the Sec translocase complex, as well as at least some lipoproteins. Aids folding of multispanning membrane proteins.</text>
</comment>
<gene>
    <name evidence="13" type="primary">yidC</name>
    <name evidence="16" type="ORF">AWB66_04040</name>
</gene>
<evidence type="ECO:0000256" key="7">
    <source>
        <dbReference type="ARBA" id="ARBA00022927"/>
    </source>
</evidence>
<evidence type="ECO:0000256" key="13">
    <source>
        <dbReference type="HAMAP-Rule" id="MF_01810"/>
    </source>
</evidence>
<dbReference type="GO" id="GO:0051205">
    <property type="term" value="P:protein insertion into membrane"/>
    <property type="evidence" value="ECO:0007669"/>
    <property type="project" value="TreeGrafter"/>
</dbReference>
<dbReference type="Proteomes" id="UP000054717">
    <property type="component" value="Unassembled WGS sequence"/>
</dbReference>
<evidence type="ECO:0000256" key="8">
    <source>
        <dbReference type="ARBA" id="ARBA00022989"/>
    </source>
</evidence>
<dbReference type="InterPro" id="IPR028053">
    <property type="entry name" value="Membr_insert_YidC_N"/>
</dbReference>
<dbReference type="InterPro" id="IPR019998">
    <property type="entry name" value="Membr_insert_YidC"/>
</dbReference>
<evidence type="ECO:0000256" key="10">
    <source>
        <dbReference type="ARBA" id="ARBA00023186"/>
    </source>
</evidence>